<evidence type="ECO:0000259" key="10">
    <source>
        <dbReference type="PROSITE" id="PS50929"/>
    </source>
</evidence>
<evidence type="ECO:0000256" key="8">
    <source>
        <dbReference type="SAM" id="Phobius"/>
    </source>
</evidence>
<evidence type="ECO:0000256" key="5">
    <source>
        <dbReference type="ARBA" id="ARBA00022989"/>
    </source>
</evidence>
<feature type="compositionally biased region" description="Low complexity" evidence="7">
    <location>
        <begin position="427"/>
        <end position="436"/>
    </location>
</feature>
<dbReference type="InterPro" id="IPR003439">
    <property type="entry name" value="ABC_transporter-like_ATP-bd"/>
</dbReference>
<evidence type="ECO:0000256" key="6">
    <source>
        <dbReference type="ARBA" id="ARBA00023136"/>
    </source>
</evidence>
<dbReference type="SUPFAM" id="SSF52540">
    <property type="entry name" value="P-loop containing nucleoside triphosphate hydrolases"/>
    <property type="match status" value="1"/>
</dbReference>
<dbReference type="CDD" id="cd18543">
    <property type="entry name" value="ABC_6TM_Rv0194_D1_like"/>
    <property type="match status" value="1"/>
</dbReference>
<evidence type="ECO:0000256" key="7">
    <source>
        <dbReference type="SAM" id="MobiDB-lite"/>
    </source>
</evidence>
<reference evidence="11 12" key="1">
    <citation type="submission" date="2018-10" db="EMBL/GenBank/DDBJ databases">
        <title>Isolation, diversity and antibacterial activity of antinobacteria from the wheat rhizosphere soil.</title>
        <authorList>
            <person name="Sun T."/>
        </authorList>
    </citation>
    <scope>NUCLEOTIDE SEQUENCE [LARGE SCALE GENOMIC DNA]</scope>
    <source>
        <strain evidence="11 12">SJ-23</strain>
    </source>
</reference>
<dbReference type="EMBL" id="RHHB01000039">
    <property type="protein sequence ID" value="RNB45983.1"/>
    <property type="molecule type" value="Genomic_DNA"/>
</dbReference>
<accession>A0A3M8A444</accession>
<keyword evidence="4 11" id="KW-0067">ATP-binding</keyword>
<keyword evidence="5 8" id="KW-1133">Transmembrane helix</keyword>
<dbReference type="InterPro" id="IPR011527">
    <property type="entry name" value="ABC1_TM_dom"/>
</dbReference>
<dbReference type="PROSITE" id="PS50893">
    <property type="entry name" value="ABC_TRANSPORTER_2"/>
    <property type="match status" value="1"/>
</dbReference>
<keyword evidence="2 8" id="KW-0812">Transmembrane</keyword>
<evidence type="ECO:0000259" key="9">
    <source>
        <dbReference type="PROSITE" id="PS50893"/>
    </source>
</evidence>
<evidence type="ECO:0000313" key="12">
    <source>
        <dbReference type="Proteomes" id="UP000275048"/>
    </source>
</evidence>
<keyword evidence="6 8" id="KW-0472">Membrane</keyword>
<protein>
    <submittedName>
        <fullName evidence="11">ABC transporter ATP-binding protein</fullName>
    </submittedName>
</protein>
<dbReference type="AlphaFoldDB" id="A0A3M8A444"/>
<feature type="region of interest" description="Disordered" evidence="7">
    <location>
        <begin position="590"/>
        <end position="652"/>
    </location>
</feature>
<sequence>MLASLSAQLVALSIPQVLQSIVDGPLTDGDAASVVPLALLVLGLGVLEAVLIALRRWFVLTPGTRVEASMRNALYAKLEDLPVSFHDRWPSGQLLSRAVSDLNIIRRWLSFGLVLLVVNLVVIVIGIGILVSMNWMLGLVFLVASVPLWIVGYRFEGRYSEVSRRSQDQAGDLATAVEESVHGIRVLKAFGRGKHALSTFRAQAETLRSTEIEKARLDASIWTWLIVVPAAALSVCLVLGVWLASQGVLTVGELVAFFATAAVLAWPIESIGFLLAFSLDARTATDRFFDILDTRNEITDPERPVSVERPRGELVFSDVHFRYQDAPDRFDDLLDGVDLEVRPGETMALVGLTGSGKTTMTALTTRLYDVTAGSITLDGVDIRALSREELRTHIAMAFEDATLFSASVRDNVLLGRPELTGDGGADAAGTADAAGDGPHEASGDPEVLAEAERVLAEALRIAQAGFVYGLPDGVDTKVGEEGMSLSGGQRQRLALARAVAAKPAVLVLDDPLSALDVSTEAKVEAELRSVLASTTALIVAHRPSTVMLADRVALLEYGRITAVGTHSELLRESEHYRFVISSLEDEERRQATAASDRVGRAPRDGRRDDAEAIAAAMADDGERADAAASALRELTEPDLDERGLTDREGVAR</sequence>
<evidence type="ECO:0000256" key="2">
    <source>
        <dbReference type="ARBA" id="ARBA00022692"/>
    </source>
</evidence>
<keyword evidence="3" id="KW-0547">Nucleotide-binding</keyword>
<feature type="transmembrane region" description="Helical" evidence="8">
    <location>
        <begin position="35"/>
        <end position="54"/>
    </location>
</feature>
<feature type="region of interest" description="Disordered" evidence="7">
    <location>
        <begin position="419"/>
        <end position="446"/>
    </location>
</feature>
<evidence type="ECO:0000256" key="4">
    <source>
        <dbReference type="ARBA" id="ARBA00022840"/>
    </source>
</evidence>
<feature type="domain" description="ABC transmembrane type-1" evidence="10">
    <location>
        <begin position="1"/>
        <end position="276"/>
    </location>
</feature>
<dbReference type="PANTHER" id="PTHR43394">
    <property type="entry name" value="ATP-DEPENDENT PERMEASE MDL1, MITOCHONDRIAL"/>
    <property type="match status" value="1"/>
</dbReference>
<dbReference type="SUPFAM" id="SSF90123">
    <property type="entry name" value="ABC transporter transmembrane region"/>
    <property type="match status" value="1"/>
</dbReference>
<dbReference type="PANTHER" id="PTHR43394:SF1">
    <property type="entry name" value="ATP-BINDING CASSETTE SUB-FAMILY B MEMBER 10, MITOCHONDRIAL"/>
    <property type="match status" value="1"/>
</dbReference>
<comment type="caution">
    <text evidence="11">The sequence shown here is derived from an EMBL/GenBank/DDBJ whole genome shotgun (WGS) entry which is preliminary data.</text>
</comment>
<dbReference type="Proteomes" id="UP000275048">
    <property type="component" value="Unassembled WGS sequence"/>
</dbReference>
<keyword evidence="12" id="KW-1185">Reference proteome</keyword>
<feature type="transmembrane region" description="Helical" evidence="8">
    <location>
        <begin position="108"/>
        <end position="129"/>
    </location>
</feature>
<feature type="compositionally biased region" description="Basic and acidic residues" evidence="7">
    <location>
        <begin position="640"/>
        <end position="652"/>
    </location>
</feature>
<dbReference type="Pfam" id="PF00005">
    <property type="entry name" value="ABC_tran"/>
    <property type="match status" value="1"/>
</dbReference>
<evidence type="ECO:0000256" key="1">
    <source>
        <dbReference type="ARBA" id="ARBA00004651"/>
    </source>
</evidence>
<dbReference type="PROSITE" id="PS00211">
    <property type="entry name" value="ABC_TRANSPORTER_1"/>
    <property type="match status" value="1"/>
</dbReference>
<feature type="transmembrane region" description="Helical" evidence="8">
    <location>
        <begin position="135"/>
        <end position="155"/>
    </location>
</feature>
<dbReference type="InterPro" id="IPR036640">
    <property type="entry name" value="ABC1_TM_sf"/>
</dbReference>
<dbReference type="GO" id="GO:0016887">
    <property type="term" value="F:ATP hydrolysis activity"/>
    <property type="evidence" value="ECO:0007669"/>
    <property type="project" value="InterPro"/>
</dbReference>
<dbReference type="Gene3D" id="1.20.1560.10">
    <property type="entry name" value="ABC transporter type 1, transmembrane domain"/>
    <property type="match status" value="1"/>
</dbReference>
<dbReference type="Gene3D" id="3.40.50.300">
    <property type="entry name" value="P-loop containing nucleotide triphosphate hydrolases"/>
    <property type="match status" value="1"/>
</dbReference>
<name>A0A3M8A444_9MICO</name>
<comment type="subcellular location">
    <subcellularLocation>
        <location evidence="1">Cell membrane</location>
        <topology evidence="1">Multi-pass membrane protein</topology>
    </subcellularLocation>
</comment>
<proteinExistence type="predicted"/>
<feature type="transmembrane region" description="Helical" evidence="8">
    <location>
        <begin position="255"/>
        <end position="277"/>
    </location>
</feature>
<feature type="transmembrane region" description="Helical" evidence="8">
    <location>
        <begin position="221"/>
        <end position="243"/>
    </location>
</feature>
<evidence type="ECO:0000313" key="11">
    <source>
        <dbReference type="EMBL" id="RNB45983.1"/>
    </source>
</evidence>
<dbReference type="GO" id="GO:0005524">
    <property type="term" value="F:ATP binding"/>
    <property type="evidence" value="ECO:0007669"/>
    <property type="project" value="UniProtKB-KW"/>
</dbReference>
<dbReference type="PROSITE" id="PS50929">
    <property type="entry name" value="ABC_TM1F"/>
    <property type="match status" value="1"/>
</dbReference>
<dbReference type="GO" id="GO:0005886">
    <property type="term" value="C:plasma membrane"/>
    <property type="evidence" value="ECO:0007669"/>
    <property type="project" value="UniProtKB-SubCell"/>
</dbReference>
<feature type="domain" description="ABC transporter" evidence="9">
    <location>
        <begin position="314"/>
        <end position="582"/>
    </location>
</feature>
<organism evidence="11 12">
    <name type="scientific">Agromyces tardus</name>
    <dbReference type="NCBI Taxonomy" id="2583849"/>
    <lineage>
        <taxon>Bacteria</taxon>
        <taxon>Bacillati</taxon>
        <taxon>Actinomycetota</taxon>
        <taxon>Actinomycetes</taxon>
        <taxon>Micrococcales</taxon>
        <taxon>Microbacteriaceae</taxon>
        <taxon>Agromyces</taxon>
    </lineage>
</organism>
<gene>
    <name evidence="11" type="ORF">EDM22_15000</name>
</gene>
<dbReference type="GO" id="GO:0015421">
    <property type="term" value="F:ABC-type oligopeptide transporter activity"/>
    <property type="evidence" value="ECO:0007669"/>
    <property type="project" value="TreeGrafter"/>
</dbReference>
<dbReference type="OrthoDB" id="9806127at2"/>
<dbReference type="InterPro" id="IPR027417">
    <property type="entry name" value="P-loop_NTPase"/>
</dbReference>
<dbReference type="InterPro" id="IPR039421">
    <property type="entry name" value="Type_1_exporter"/>
</dbReference>
<dbReference type="SMART" id="SM00382">
    <property type="entry name" value="AAA"/>
    <property type="match status" value="1"/>
</dbReference>
<evidence type="ECO:0000256" key="3">
    <source>
        <dbReference type="ARBA" id="ARBA00022741"/>
    </source>
</evidence>
<dbReference type="InterPro" id="IPR017871">
    <property type="entry name" value="ABC_transporter-like_CS"/>
</dbReference>
<feature type="compositionally biased region" description="Basic and acidic residues" evidence="7">
    <location>
        <begin position="597"/>
        <end position="610"/>
    </location>
</feature>
<dbReference type="Pfam" id="PF00664">
    <property type="entry name" value="ABC_membrane"/>
    <property type="match status" value="1"/>
</dbReference>
<dbReference type="InterPro" id="IPR003593">
    <property type="entry name" value="AAA+_ATPase"/>
</dbReference>